<dbReference type="Proteomes" id="UP001611548">
    <property type="component" value="Unassembled WGS sequence"/>
</dbReference>
<protein>
    <submittedName>
        <fullName evidence="2">STAS domain-containing protein</fullName>
    </submittedName>
</protein>
<dbReference type="InterPro" id="IPR058548">
    <property type="entry name" value="MlaB-like_STAS"/>
</dbReference>
<evidence type="ECO:0000313" key="2">
    <source>
        <dbReference type="EMBL" id="MFI1966009.1"/>
    </source>
</evidence>
<gene>
    <name evidence="2" type="ORF">ACH429_18185</name>
</gene>
<dbReference type="Pfam" id="PF13466">
    <property type="entry name" value="STAS_2"/>
    <property type="match status" value="1"/>
</dbReference>
<dbReference type="RefSeq" id="WP_398718753.1">
    <property type="nucleotide sequence ID" value="NZ_JBIRWE010000007.1"/>
</dbReference>
<dbReference type="SUPFAM" id="SSF52091">
    <property type="entry name" value="SpoIIaa-like"/>
    <property type="match status" value="1"/>
</dbReference>
<accession>A0ABW7UTR7</accession>
<dbReference type="InterPro" id="IPR002645">
    <property type="entry name" value="STAS_dom"/>
</dbReference>
<organism evidence="2 3">
    <name type="scientific">Streptomyces pathocidini</name>
    <dbReference type="NCBI Taxonomy" id="1650571"/>
    <lineage>
        <taxon>Bacteria</taxon>
        <taxon>Bacillati</taxon>
        <taxon>Actinomycetota</taxon>
        <taxon>Actinomycetes</taxon>
        <taxon>Kitasatosporales</taxon>
        <taxon>Streptomycetaceae</taxon>
        <taxon>Streptomyces</taxon>
    </lineage>
</organism>
<dbReference type="Gene3D" id="3.30.750.24">
    <property type="entry name" value="STAS domain"/>
    <property type="match status" value="1"/>
</dbReference>
<comment type="caution">
    <text evidence="2">The sequence shown here is derived from an EMBL/GenBank/DDBJ whole genome shotgun (WGS) entry which is preliminary data.</text>
</comment>
<dbReference type="EMBL" id="JBIRWE010000007">
    <property type="protein sequence ID" value="MFI1966009.1"/>
    <property type="molecule type" value="Genomic_DNA"/>
</dbReference>
<dbReference type="InterPro" id="IPR036513">
    <property type="entry name" value="STAS_dom_sf"/>
</dbReference>
<evidence type="ECO:0000313" key="3">
    <source>
        <dbReference type="Proteomes" id="UP001611548"/>
    </source>
</evidence>
<feature type="domain" description="STAS" evidence="1">
    <location>
        <begin position="12"/>
        <end position="98"/>
    </location>
</feature>
<name>A0ABW7UTR7_9ACTN</name>
<keyword evidence="3" id="KW-1185">Reference proteome</keyword>
<evidence type="ECO:0000259" key="1">
    <source>
        <dbReference type="PROSITE" id="PS50801"/>
    </source>
</evidence>
<dbReference type="PROSITE" id="PS50801">
    <property type="entry name" value="STAS"/>
    <property type="match status" value="1"/>
</dbReference>
<reference evidence="2 3" key="1">
    <citation type="submission" date="2024-10" db="EMBL/GenBank/DDBJ databases">
        <title>The Natural Products Discovery Center: Release of the First 8490 Sequenced Strains for Exploring Actinobacteria Biosynthetic Diversity.</title>
        <authorList>
            <person name="Kalkreuter E."/>
            <person name="Kautsar S.A."/>
            <person name="Yang D."/>
            <person name="Bader C.D."/>
            <person name="Teijaro C.N."/>
            <person name="Fluegel L."/>
            <person name="Davis C.M."/>
            <person name="Simpson J.R."/>
            <person name="Lauterbach L."/>
            <person name="Steele A.D."/>
            <person name="Gui C."/>
            <person name="Meng S."/>
            <person name="Li G."/>
            <person name="Viehrig K."/>
            <person name="Ye F."/>
            <person name="Su P."/>
            <person name="Kiefer A.F."/>
            <person name="Nichols A."/>
            <person name="Cepeda A.J."/>
            <person name="Yan W."/>
            <person name="Fan B."/>
            <person name="Jiang Y."/>
            <person name="Adhikari A."/>
            <person name="Zheng C.-J."/>
            <person name="Schuster L."/>
            <person name="Cowan T.M."/>
            <person name="Smanski M.J."/>
            <person name="Chevrette M.G."/>
            <person name="De Carvalho L.P.S."/>
            <person name="Shen B."/>
        </authorList>
    </citation>
    <scope>NUCLEOTIDE SEQUENCE [LARGE SCALE GENOMIC DNA]</scope>
    <source>
        <strain evidence="2 3">NPDC020327</strain>
    </source>
</reference>
<sequence length="123" mass="13018">MADHDERGPMELTIGGRLAPADVPRLCARLCELVGQAGPGSGAVTLDVGGLAEPDMVAVEALARLQLTVRRLGRRVQLRGITRELRVLLVSSGLDGVVRECPGLRLEVGGEAEEGEEPRGVEE</sequence>
<proteinExistence type="predicted"/>